<dbReference type="GO" id="GO:0003964">
    <property type="term" value="F:RNA-directed DNA polymerase activity"/>
    <property type="evidence" value="ECO:0007669"/>
    <property type="project" value="UniProtKB-KW"/>
</dbReference>
<keyword evidence="2" id="KW-0548">Nucleotidyltransferase</keyword>
<comment type="caution">
    <text evidence="11">The sequence shown here is derived from an EMBL/GenBank/DDBJ whole genome shotgun (WGS) entry which is preliminary data.</text>
</comment>
<protein>
    <recommendedName>
        <fullName evidence="13">Reverse transcriptase/retrotransposon-derived protein RNase H-like domain-containing protein</fullName>
    </recommendedName>
</protein>
<dbReference type="InterPro" id="IPR043502">
    <property type="entry name" value="DNA/RNA_pol_sf"/>
</dbReference>
<dbReference type="Proteomes" id="UP000801492">
    <property type="component" value="Unassembled WGS sequence"/>
</dbReference>
<dbReference type="SUPFAM" id="SSF57756">
    <property type="entry name" value="Retrovirus zinc finger-like domains"/>
    <property type="match status" value="1"/>
</dbReference>
<sequence>MTNQMETILQALQQQGAALQLLIQQNQQPAIQALIISQTMMSHNITFESFNPDEESFSAYKERLENFFTLRQLKDNAPGVAEAKRDVLLNCLKSKQYQLLSSLTAPDKPREKSYDQLVDILQKQFTPVINVHTERHKFLSRIQQSSENLSTYIADLKVIVQKSAWVCPDDTCKKQIDSIFQAQFIRGIPDKTLDVALTMEAARKQNLEEYSKDANSGTINKIQIENRSRSQFRSGRAKSYDKNQRFRYRNVSRKCSSKVDVINKLGLKNCCLACGKNNHVTAKCRPKSKLECSSCKKKRHLAKVCMSTMLKQKKQVTDDTVNNIDESYEDYSINSIQYIDILSSEDRELCKKITIKLQLNGQDQEFELDSRSPVTIISRKDYDKLKINLPIEPRPNIRFRAYNRRYIISKNGLEKDPAKVEAVVNAPQPKNVNDVRSLIGMALYYSSFIPNASKILYPLNQLLRKDAKFHWSKECKDAFNAIKNELCSDRILIPFQSELPIVLETDASPYGFAAILSHRINGENKPIAFISRTLTAAKRNYSHIDKEATAIYWSVKKFFQYLYGTEFTLVTDNKPLQSIFNPEKQLPSITALRLTRYALFLRQFQYKIQHRSGKQHQNVDYFSRAPVLKSNSREIDETYVIHEVLINQISTSSTITAERIRLETTKDPELVKLKAERTVQTFKYKLTAMLKTEKGSIEELVQKFLFRYRSTPLVNDKTPAELYFGRTLRTKLHMLKPAPPGNKPKPPEIKCIFNPGQRVLSRNYIGKQKWRLGTIVHKLGNIHYEVKLDSGYTLKRHIDQLRSTENATQVKNSTPEEEIQSKVEKPERRVTFQLPPVLVSAEQTPIAPGELGNDPVTPAFNGNYPEPTQTQPSEEVEVRRSQRTRRPVQRLNLY</sequence>
<dbReference type="AlphaFoldDB" id="A0A8K0G083"/>
<keyword evidence="2" id="KW-0808">Transferase</keyword>
<keyword evidence="12" id="KW-1185">Reference proteome</keyword>
<keyword evidence="6" id="KW-0695">RNA-directed DNA polymerase</keyword>
<name>A0A8K0G083_IGNLU</name>
<dbReference type="InterPro" id="IPR036397">
    <property type="entry name" value="RNaseH_sf"/>
</dbReference>
<evidence type="ECO:0000313" key="12">
    <source>
        <dbReference type="Proteomes" id="UP000801492"/>
    </source>
</evidence>
<evidence type="ECO:0000256" key="5">
    <source>
        <dbReference type="ARBA" id="ARBA00022759"/>
    </source>
</evidence>
<feature type="domain" description="Paraneoplastic antigen Ma-like C-terminal" evidence="9">
    <location>
        <begin position="51"/>
        <end position="199"/>
    </location>
</feature>
<dbReference type="GO" id="GO:0003676">
    <property type="term" value="F:nucleic acid binding"/>
    <property type="evidence" value="ECO:0007669"/>
    <property type="project" value="InterPro"/>
</dbReference>
<evidence type="ECO:0000256" key="3">
    <source>
        <dbReference type="ARBA" id="ARBA00022722"/>
    </source>
</evidence>
<dbReference type="Pfam" id="PF14893">
    <property type="entry name" value="PNMA"/>
    <property type="match status" value="1"/>
</dbReference>
<gene>
    <name evidence="11" type="ORF">ILUMI_25136</name>
</gene>
<dbReference type="FunFam" id="3.30.70.270:FF:000026">
    <property type="entry name" value="Transposon Ty3-G Gag-Pol polyprotein"/>
    <property type="match status" value="1"/>
</dbReference>
<evidence type="ECO:0000259" key="9">
    <source>
        <dbReference type="Pfam" id="PF14893"/>
    </source>
</evidence>
<evidence type="ECO:0000256" key="7">
    <source>
        <dbReference type="ARBA" id="ARBA00023268"/>
    </source>
</evidence>
<evidence type="ECO:0008006" key="13">
    <source>
        <dbReference type="Google" id="ProtNLM"/>
    </source>
</evidence>
<keyword evidence="4" id="KW-0064">Aspartyl protease</keyword>
<dbReference type="PANTHER" id="PTHR37984:SF5">
    <property type="entry name" value="PROTEIN NYNRIN-LIKE"/>
    <property type="match status" value="1"/>
</dbReference>
<dbReference type="FunFam" id="3.10.20.370:FF:000001">
    <property type="entry name" value="Retrovirus-related Pol polyprotein from transposon 17.6-like protein"/>
    <property type="match status" value="1"/>
</dbReference>
<evidence type="ECO:0000256" key="4">
    <source>
        <dbReference type="ARBA" id="ARBA00022750"/>
    </source>
</evidence>
<dbReference type="CDD" id="cd09274">
    <property type="entry name" value="RNase_HI_RT_Ty3"/>
    <property type="match status" value="1"/>
</dbReference>
<dbReference type="GO" id="GO:0008270">
    <property type="term" value="F:zinc ion binding"/>
    <property type="evidence" value="ECO:0007669"/>
    <property type="project" value="InterPro"/>
</dbReference>
<dbReference type="EMBL" id="VTPC01090871">
    <property type="protein sequence ID" value="KAF2881038.1"/>
    <property type="molecule type" value="Genomic_DNA"/>
</dbReference>
<evidence type="ECO:0000259" key="10">
    <source>
        <dbReference type="Pfam" id="PF17919"/>
    </source>
</evidence>
<evidence type="ECO:0000313" key="11">
    <source>
        <dbReference type="EMBL" id="KAF2881038.1"/>
    </source>
</evidence>
<proteinExistence type="predicted"/>
<dbReference type="Gene3D" id="3.10.20.370">
    <property type="match status" value="1"/>
</dbReference>
<evidence type="ECO:0000256" key="6">
    <source>
        <dbReference type="ARBA" id="ARBA00022918"/>
    </source>
</evidence>
<reference evidence="11" key="1">
    <citation type="submission" date="2019-08" db="EMBL/GenBank/DDBJ databases">
        <title>The genome of the North American firefly Photinus pyralis.</title>
        <authorList>
            <consortium name="Photinus pyralis genome working group"/>
            <person name="Fallon T.R."/>
            <person name="Sander Lower S.E."/>
            <person name="Weng J.-K."/>
        </authorList>
    </citation>
    <scope>NUCLEOTIDE SEQUENCE</scope>
    <source>
        <strain evidence="11">TRF0915ILg1</strain>
        <tissue evidence="11">Whole body</tissue>
    </source>
</reference>
<evidence type="ECO:0000256" key="1">
    <source>
        <dbReference type="ARBA" id="ARBA00022670"/>
    </source>
</evidence>
<dbReference type="SUPFAM" id="SSF56672">
    <property type="entry name" value="DNA/RNA polymerases"/>
    <property type="match status" value="1"/>
</dbReference>
<feature type="region of interest" description="Disordered" evidence="8">
    <location>
        <begin position="805"/>
        <end position="826"/>
    </location>
</feature>
<dbReference type="Pfam" id="PF17919">
    <property type="entry name" value="RT_RNaseH_2"/>
    <property type="match status" value="1"/>
</dbReference>
<dbReference type="GO" id="GO:0006508">
    <property type="term" value="P:proteolysis"/>
    <property type="evidence" value="ECO:0007669"/>
    <property type="project" value="UniProtKB-KW"/>
</dbReference>
<feature type="domain" description="Reverse transcriptase/retrotransposon-derived protein RNase H-like" evidence="10">
    <location>
        <begin position="471"/>
        <end position="569"/>
    </location>
</feature>
<dbReference type="InterPro" id="IPR041577">
    <property type="entry name" value="RT_RNaseH_2"/>
</dbReference>
<dbReference type="InterPro" id="IPR050951">
    <property type="entry name" value="Retrovirus_Pol_polyprotein"/>
</dbReference>
<keyword evidence="1" id="KW-0645">Protease</keyword>
<dbReference type="PANTHER" id="PTHR37984">
    <property type="entry name" value="PROTEIN CBG26694"/>
    <property type="match status" value="1"/>
</dbReference>
<dbReference type="InterPro" id="IPR048270">
    <property type="entry name" value="PNMA_C"/>
</dbReference>
<organism evidence="11 12">
    <name type="scientific">Ignelater luminosus</name>
    <name type="common">Cucubano</name>
    <name type="synonym">Pyrophorus luminosus</name>
    <dbReference type="NCBI Taxonomy" id="2038154"/>
    <lineage>
        <taxon>Eukaryota</taxon>
        <taxon>Metazoa</taxon>
        <taxon>Ecdysozoa</taxon>
        <taxon>Arthropoda</taxon>
        <taxon>Hexapoda</taxon>
        <taxon>Insecta</taxon>
        <taxon>Pterygota</taxon>
        <taxon>Neoptera</taxon>
        <taxon>Endopterygota</taxon>
        <taxon>Coleoptera</taxon>
        <taxon>Polyphaga</taxon>
        <taxon>Elateriformia</taxon>
        <taxon>Elateroidea</taxon>
        <taxon>Elateridae</taxon>
        <taxon>Agrypninae</taxon>
        <taxon>Pyrophorini</taxon>
        <taxon>Ignelater</taxon>
    </lineage>
</organism>
<dbReference type="InterPro" id="IPR043128">
    <property type="entry name" value="Rev_trsase/Diguanyl_cyclase"/>
</dbReference>
<keyword evidence="7" id="KW-0511">Multifunctional enzyme</keyword>
<dbReference type="Gene3D" id="3.30.420.10">
    <property type="entry name" value="Ribonuclease H-like superfamily/Ribonuclease H"/>
    <property type="match status" value="1"/>
</dbReference>
<keyword evidence="5" id="KW-0378">Hydrolase</keyword>
<dbReference type="GO" id="GO:0004190">
    <property type="term" value="F:aspartic-type endopeptidase activity"/>
    <property type="evidence" value="ECO:0007669"/>
    <property type="project" value="UniProtKB-KW"/>
</dbReference>
<keyword evidence="5" id="KW-0255">Endonuclease</keyword>
<accession>A0A8K0G083</accession>
<dbReference type="GO" id="GO:0004519">
    <property type="term" value="F:endonuclease activity"/>
    <property type="evidence" value="ECO:0007669"/>
    <property type="project" value="UniProtKB-KW"/>
</dbReference>
<keyword evidence="3" id="KW-0540">Nuclease</keyword>
<dbReference type="OrthoDB" id="6780134at2759"/>
<dbReference type="Gene3D" id="3.30.70.270">
    <property type="match status" value="1"/>
</dbReference>
<evidence type="ECO:0000256" key="2">
    <source>
        <dbReference type="ARBA" id="ARBA00022695"/>
    </source>
</evidence>
<evidence type="ECO:0000256" key="8">
    <source>
        <dbReference type="SAM" id="MobiDB-lite"/>
    </source>
</evidence>
<dbReference type="InterPro" id="IPR036875">
    <property type="entry name" value="Znf_CCHC_sf"/>
</dbReference>
<feature type="region of interest" description="Disordered" evidence="8">
    <location>
        <begin position="842"/>
        <end position="894"/>
    </location>
</feature>